<proteinExistence type="predicted"/>
<dbReference type="EMBL" id="BRZI01000002">
    <property type="protein sequence ID" value="GLD28747.1"/>
    <property type="molecule type" value="Genomic_DNA"/>
</dbReference>
<reference evidence="4" key="1">
    <citation type="submission" date="2022-08" db="EMBL/GenBank/DDBJ databases">
        <title>Mycobacterium kiyosense sp. nov., scotochromogenic slow-glowing species isolated from respiratory specimens.</title>
        <authorList>
            <person name="Fukano H."/>
            <person name="Kazumi Y."/>
            <person name="Sakagami N."/>
            <person name="Ato M."/>
            <person name="Mitarai S."/>
            <person name="Hoshino Y."/>
        </authorList>
    </citation>
    <scope>NUCLEOTIDE SEQUENCE</scope>
    <source>
        <strain evidence="4">1413</strain>
        <strain evidence="3">SRL2020-028</strain>
    </source>
</reference>
<feature type="compositionally biased region" description="Polar residues" evidence="1">
    <location>
        <begin position="1"/>
        <end position="14"/>
    </location>
</feature>
<dbReference type="EMBL" id="BRXE01000001">
    <property type="protein sequence ID" value="GLB80943.1"/>
    <property type="molecule type" value="Genomic_DNA"/>
</dbReference>
<evidence type="ECO:0000313" key="4">
    <source>
        <dbReference type="EMBL" id="GLD28747.1"/>
    </source>
</evidence>
<dbReference type="PANTHER" id="PTHR43615:SF1">
    <property type="entry name" value="PPDK_N DOMAIN-CONTAINING PROTEIN"/>
    <property type="match status" value="1"/>
</dbReference>
<dbReference type="GO" id="GO:0016772">
    <property type="term" value="F:transferase activity, transferring phosphorus-containing groups"/>
    <property type="evidence" value="ECO:0007669"/>
    <property type="project" value="InterPro"/>
</dbReference>
<comment type="caution">
    <text evidence="4">The sequence shown here is derived from an EMBL/GenBank/DDBJ whole genome shotgun (WGS) entry which is preliminary data.</text>
</comment>
<sequence>MLAASTRASVPTTSDIRRGDRPLLRPDVREVIAFRRARREHYCTLMLPNLWTGSPSHGAFVARELGLPAVVNTHDATRRLRSGDRVRVDGSAGTITRIP</sequence>
<dbReference type="PANTHER" id="PTHR43615">
    <property type="entry name" value="PHOSPHOENOLPYRUVATE SYNTHASE-RELATED"/>
    <property type="match status" value="1"/>
</dbReference>
<dbReference type="InterPro" id="IPR008279">
    <property type="entry name" value="PEP-util_enz_mobile_dom"/>
</dbReference>
<gene>
    <name evidence="4" type="ORF">Mkiyose1413_06300</name>
    <name evidence="3" type="ORF">SRL2020028_01990</name>
</gene>
<evidence type="ECO:0000256" key="1">
    <source>
        <dbReference type="SAM" id="MobiDB-lite"/>
    </source>
</evidence>
<dbReference type="InterPro" id="IPR051549">
    <property type="entry name" value="PEP_Utilizing_Enz"/>
</dbReference>
<dbReference type="Pfam" id="PF00391">
    <property type="entry name" value="PEP-utilizers"/>
    <property type="match status" value="1"/>
</dbReference>
<protein>
    <recommendedName>
        <fullName evidence="2">PEP-utilising enzyme mobile domain-containing protein</fullName>
    </recommendedName>
</protein>
<evidence type="ECO:0000313" key="5">
    <source>
        <dbReference type="Proteomes" id="UP001064782"/>
    </source>
</evidence>
<dbReference type="AlphaFoldDB" id="A0A9P3Q4V3"/>
<organism evidence="4 5">
    <name type="scientific">Mycobacterium kiyosense</name>
    <dbReference type="NCBI Taxonomy" id="2871094"/>
    <lineage>
        <taxon>Bacteria</taxon>
        <taxon>Bacillati</taxon>
        <taxon>Actinomycetota</taxon>
        <taxon>Actinomycetes</taxon>
        <taxon>Mycobacteriales</taxon>
        <taxon>Mycobacteriaceae</taxon>
        <taxon>Mycobacterium</taxon>
    </lineage>
</organism>
<dbReference type="Gene3D" id="3.50.30.10">
    <property type="entry name" value="Phosphohistidine domain"/>
    <property type="match status" value="1"/>
</dbReference>
<evidence type="ECO:0000259" key="2">
    <source>
        <dbReference type="Pfam" id="PF00391"/>
    </source>
</evidence>
<accession>A0A9P3Q4V3</accession>
<dbReference type="Proteomes" id="UP001165663">
    <property type="component" value="Unassembled WGS sequence"/>
</dbReference>
<dbReference type="Proteomes" id="UP001064782">
    <property type="component" value="Unassembled WGS sequence"/>
</dbReference>
<dbReference type="SUPFAM" id="SSF52009">
    <property type="entry name" value="Phosphohistidine domain"/>
    <property type="match status" value="1"/>
</dbReference>
<keyword evidence="5" id="KW-1185">Reference proteome</keyword>
<dbReference type="InterPro" id="IPR036637">
    <property type="entry name" value="Phosphohistidine_dom_sf"/>
</dbReference>
<evidence type="ECO:0000313" key="3">
    <source>
        <dbReference type="EMBL" id="GLB80943.1"/>
    </source>
</evidence>
<name>A0A9P3Q4V3_9MYCO</name>
<feature type="domain" description="PEP-utilising enzyme mobile" evidence="2">
    <location>
        <begin position="53"/>
        <end position="93"/>
    </location>
</feature>
<feature type="region of interest" description="Disordered" evidence="1">
    <location>
        <begin position="1"/>
        <end position="21"/>
    </location>
</feature>